<organism evidence="3 4">
    <name type="scientific">Hymenobacter nivis</name>
    <dbReference type="NCBI Taxonomy" id="1850093"/>
    <lineage>
        <taxon>Bacteria</taxon>
        <taxon>Pseudomonadati</taxon>
        <taxon>Bacteroidota</taxon>
        <taxon>Cytophagia</taxon>
        <taxon>Cytophagales</taxon>
        <taxon>Hymenobacteraceae</taxon>
        <taxon>Hymenobacter</taxon>
    </lineage>
</organism>
<evidence type="ECO:0000256" key="1">
    <source>
        <dbReference type="ARBA" id="ARBA00023002"/>
    </source>
</evidence>
<name>A0A2Z3GRE3_9BACT</name>
<dbReference type="InterPro" id="IPR006076">
    <property type="entry name" value="FAD-dep_OxRdtase"/>
</dbReference>
<dbReference type="PANTHER" id="PTHR13847:SF289">
    <property type="entry name" value="GLYCINE OXIDASE"/>
    <property type="match status" value="1"/>
</dbReference>
<dbReference type="EMBL" id="CP029145">
    <property type="protein sequence ID" value="AWM34672.1"/>
    <property type="molecule type" value="Genomic_DNA"/>
</dbReference>
<dbReference type="Gene3D" id="3.50.50.60">
    <property type="entry name" value="FAD/NAD(P)-binding domain"/>
    <property type="match status" value="1"/>
</dbReference>
<dbReference type="GO" id="GO:0005737">
    <property type="term" value="C:cytoplasm"/>
    <property type="evidence" value="ECO:0007669"/>
    <property type="project" value="TreeGrafter"/>
</dbReference>
<accession>A0A2Z3GRE3</accession>
<dbReference type="Proteomes" id="UP000245999">
    <property type="component" value="Chromosome"/>
</dbReference>
<protein>
    <submittedName>
        <fullName evidence="3">FAD-dependent oxidoreductase</fullName>
    </submittedName>
</protein>
<dbReference type="KEGG" id="hnv:DDQ68_18950"/>
<keyword evidence="1" id="KW-0560">Oxidoreductase</keyword>
<dbReference type="AlphaFoldDB" id="A0A2Z3GRE3"/>
<feature type="domain" description="FAD dependent oxidoreductase" evidence="2">
    <location>
        <begin position="5"/>
        <end position="337"/>
    </location>
</feature>
<sequence length="366" mass="38841">MTDCDFLVVGHGLAGATLADELQRRGHRVLVYDAGRPDSASRVAAGLVNPVAGRRFALAWRADELIPYATTYYRALEARLGQDFYTAAPIFKVFGSEEEQAALVARSAKQPWGDFVAEILTHDPGLPGVLAPHGGAWLRHGGYLAVAELLAALAAEGEAAGWLRREAFDWARLVSIPASAGPAFVYNGAVRARHVVCCEGAEAVHNPYFNWLPLTPNQGEVLDVECTGLEAGQVLNRGVYVVPLGAGRFRVGATYRWPPFAEGPTADGRAELATRLGALTSAPFAVVGQRAGVRPAVRDRKPLLGPHPAVPGLSFCGGYGSKGVVLAPRLAALMADWLAGQADLWPEVSLARYGALWPAPVAAPEI</sequence>
<dbReference type="Gene3D" id="3.30.9.10">
    <property type="entry name" value="D-Amino Acid Oxidase, subunit A, domain 2"/>
    <property type="match status" value="1"/>
</dbReference>
<reference evidence="4" key="1">
    <citation type="submission" date="2018-04" db="EMBL/GenBank/DDBJ databases">
        <title>Complete genome of Antarctic heterotrophic bacterium Hymenobacter nivis.</title>
        <authorList>
            <person name="Terashima M."/>
        </authorList>
    </citation>
    <scope>NUCLEOTIDE SEQUENCE [LARGE SCALE GENOMIC DNA]</scope>
    <source>
        <strain evidence="4">NBRC 111535</strain>
    </source>
</reference>
<dbReference type="SUPFAM" id="SSF51971">
    <property type="entry name" value="Nucleotide-binding domain"/>
    <property type="match status" value="1"/>
</dbReference>
<dbReference type="OrthoDB" id="214253at2"/>
<dbReference type="InterPro" id="IPR036188">
    <property type="entry name" value="FAD/NAD-bd_sf"/>
</dbReference>
<dbReference type="GO" id="GO:0016491">
    <property type="term" value="F:oxidoreductase activity"/>
    <property type="evidence" value="ECO:0007669"/>
    <property type="project" value="UniProtKB-KW"/>
</dbReference>
<dbReference type="RefSeq" id="WP_109657704.1">
    <property type="nucleotide sequence ID" value="NZ_CP029145.1"/>
</dbReference>
<dbReference type="SUPFAM" id="SSF54373">
    <property type="entry name" value="FAD-linked reductases, C-terminal domain"/>
    <property type="match status" value="1"/>
</dbReference>
<dbReference type="PANTHER" id="PTHR13847">
    <property type="entry name" value="SARCOSINE DEHYDROGENASE-RELATED"/>
    <property type="match status" value="1"/>
</dbReference>
<keyword evidence="4" id="KW-1185">Reference proteome</keyword>
<evidence type="ECO:0000313" key="4">
    <source>
        <dbReference type="Proteomes" id="UP000245999"/>
    </source>
</evidence>
<dbReference type="Pfam" id="PF01266">
    <property type="entry name" value="DAO"/>
    <property type="match status" value="1"/>
</dbReference>
<evidence type="ECO:0000259" key="2">
    <source>
        <dbReference type="Pfam" id="PF01266"/>
    </source>
</evidence>
<gene>
    <name evidence="3" type="ORF">DDQ68_18950</name>
</gene>
<evidence type="ECO:0000313" key="3">
    <source>
        <dbReference type="EMBL" id="AWM34672.1"/>
    </source>
</evidence>
<proteinExistence type="predicted"/>